<evidence type="ECO:0000256" key="5">
    <source>
        <dbReference type="ARBA" id="ARBA00022617"/>
    </source>
</evidence>
<dbReference type="SUPFAM" id="SSF81342">
    <property type="entry name" value="Transmembrane di-heme cytochromes"/>
    <property type="match status" value="1"/>
</dbReference>
<gene>
    <name evidence="14" type="ORF">ABI_14560</name>
</gene>
<organism evidence="14 15">
    <name type="scientific">Asticcacaulis biprosthecium C19</name>
    <dbReference type="NCBI Taxonomy" id="715226"/>
    <lineage>
        <taxon>Bacteria</taxon>
        <taxon>Pseudomonadati</taxon>
        <taxon>Pseudomonadota</taxon>
        <taxon>Alphaproteobacteria</taxon>
        <taxon>Caulobacterales</taxon>
        <taxon>Caulobacteraceae</taxon>
        <taxon>Asticcacaulis</taxon>
    </lineage>
</organism>
<dbReference type="EMBL" id="GL883077">
    <property type="protein sequence ID" value="EGF93017.1"/>
    <property type="molecule type" value="Genomic_DNA"/>
</dbReference>
<keyword evidence="7" id="KW-0479">Metal-binding</keyword>
<comment type="subcellular location">
    <subcellularLocation>
        <location evidence="1">Cell membrane</location>
        <topology evidence="1">Multi-pass membrane protein</topology>
    </subcellularLocation>
</comment>
<feature type="transmembrane region" description="Helical" evidence="12">
    <location>
        <begin position="20"/>
        <end position="37"/>
    </location>
</feature>
<comment type="similarity">
    <text evidence="2">Belongs to the HupC/HyaC/HydC family.</text>
</comment>
<dbReference type="InterPro" id="IPR011577">
    <property type="entry name" value="Cyt_b561_bac/Ni-Hgenase"/>
</dbReference>
<evidence type="ECO:0000256" key="2">
    <source>
        <dbReference type="ARBA" id="ARBA00008622"/>
    </source>
</evidence>
<evidence type="ECO:0000256" key="1">
    <source>
        <dbReference type="ARBA" id="ARBA00004651"/>
    </source>
</evidence>
<dbReference type="InterPro" id="IPR051542">
    <property type="entry name" value="Hydrogenase_cytochrome"/>
</dbReference>
<dbReference type="STRING" id="715226.ABI_14560"/>
<evidence type="ECO:0000256" key="9">
    <source>
        <dbReference type="ARBA" id="ARBA00022989"/>
    </source>
</evidence>
<keyword evidence="11 12" id="KW-0472">Membrane</keyword>
<dbReference type="GO" id="GO:0022904">
    <property type="term" value="P:respiratory electron transport chain"/>
    <property type="evidence" value="ECO:0007669"/>
    <property type="project" value="InterPro"/>
</dbReference>
<evidence type="ECO:0000256" key="6">
    <source>
        <dbReference type="ARBA" id="ARBA00022692"/>
    </source>
</evidence>
<feature type="domain" description="Cytochrome b561 bacterial/Ni-hydrogenase" evidence="13">
    <location>
        <begin position="11"/>
        <end position="199"/>
    </location>
</feature>
<evidence type="ECO:0000256" key="7">
    <source>
        <dbReference type="ARBA" id="ARBA00022723"/>
    </source>
</evidence>
<dbReference type="GO" id="GO:0020037">
    <property type="term" value="F:heme binding"/>
    <property type="evidence" value="ECO:0007669"/>
    <property type="project" value="TreeGrafter"/>
</dbReference>
<dbReference type="GO" id="GO:0005506">
    <property type="term" value="F:iron ion binding"/>
    <property type="evidence" value="ECO:0007669"/>
    <property type="project" value="InterPro"/>
</dbReference>
<keyword evidence="5" id="KW-0349">Heme</keyword>
<dbReference type="PANTHER" id="PTHR30485:SF1">
    <property type="entry name" value="CYTOCHROME YDHU-RELATED"/>
    <property type="match status" value="1"/>
</dbReference>
<protein>
    <submittedName>
        <fullName evidence="14">Thiosulfate reductase cytochrome B subunit membrane anchoring protein</fullName>
    </submittedName>
</protein>
<keyword evidence="15" id="KW-1185">Reference proteome</keyword>
<feature type="transmembrane region" description="Helical" evidence="12">
    <location>
        <begin position="126"/>
        <end position="146"/>
    </location>
</feature>
<evidence type="ECO:0000313" key="14">
    <source>
        <dbReference type="EMBL" id="EGF93017.1"/>
    </source>
</evidence>
<keyword evidence="3" id="KW-0813">Transport</keyword>
<reference evidence="15" key="1">
    <citation type="submission" date="2011-03" db="EMBL/GenBank/DDBJ databases">
        <title>Draft genome sequence of Brevundimonas diminuta.</title>
        <authorList>
            <person name="Brown P.J.B."/>
            <person name="Buechlein A."/>
            <person name="Hemmerich C."/>
            <person name="Brun Y.V."/>
        </authorList>
    </citation>
    <scope>NUCLEOTIDE SEQUENCE [LARGE SCALE GENOMIC DNA]</scope>
    <source>
        <strain evidence="15">C19</strain>
    </source>
</reference>
<dbReference type="Pfam" id="PF01292">
    <property type="entry name" value="Ni_hydr_CYTB"/>
    <property type="match status" value="1"/>
</dbReference>
<dbReference type="InterPro" id="IPR016174">
    <property type="entry name" value="Di-haem_cyt_TM"/>
</dbReference>
<accession>F4QIV4</accession>
<proteinExistence type="inferred from homology"/>
<evidence type="ECO:0000256" key="10">
    <source>
        <dbReference type="ARBA" id="ARBA00023004"/>
    </source>
</evidence>
<dbReference type="GO" id="GO:0009055">
    <property type="term" value="F:electron transfer activity"/>
    <property type="evidence" value="ECO:0007669"/>
    <property type="project" value="InterPro"/>
</dbReference>
<dbReference type="PRINTS" id="PR00161">
    <property type="entry name" value="NIHGNASECYTB"/>
</dbReference>
<keyword evidence="4" id="KW-1003">Cell membrane</keyword>
<dbReference type="InterPro" id="IPR000516">
    <property type="entry name" value="Ni-dep_Hydgase_cyt-B"/>
</dbReference>
<keyword evidence="6 12" id="KW-0812">Transmembrane</keyword>
<dbReference type="eggNOG" id="COG4117">
    <property type="taxonomic scope" value="Bacteria"/>
</dbReference>
<evidence type="ECO:0000256" key="8">
    <source>
        <dbReference type="ARBA" id="ARBA00022982"/>
    </source>
</evidence>
<dbReference type="GO" id="GO:0005886">
    <property type="term" value="C:plasma membrane"/>
    <property type="evidence" value="ECO:0007669"/>
    <property type="project" value="UniProtKB-SubCell"/>
</dbReference>
<feature type="transmembrane region" description="Helical" evidence="12">
    <location>
        <begin position="57"/>
        <end position="80"/>
    </location>
</feature>
<evidence type="ECO:0000259" key="13">
    <source>
        <dbReference type="Pfam" id="PF01292"/>
    </source>
</evidence>
<feature type="transmembrane region" description="Helical" evidence="12">
    <location>
        <begin position="166"/>
        <end position="190"/>
    </location>
</feature>
<keyword evidence="10" id="KW-0408">Iron</keyword>
<sequence length="200" mass="23081">MMQEIDRTSIHPWWLRMVHWLNAAAVIILILSGWQIYNATGFMGFKFPPQVTLGRWLGGGIMWHFAAMWLLWATAFFYLVMATFTGRWKRQFWPVSPGGILRDLKDTFTGKLSHADLRVYNYVQKAVYLFVMLDIVVLICSGLVLWKPVQFPTLRTVLGDYEGARLIHFIAMVVMCGFIVVHVVMALLVPKTIKAMLWGR</sequence>
<evidence type="ECO:0000256" key="12">
    <source>
        <dbReference type="SAM" id="Phobius"/>
    </source>
</evidence>
<dbReference type="AlphaFoldDB" id="F4QIV4"/>
<dbReference type="HOGENOM" id="CLU_075520_1_0_5"/>
<evidence type="ECO:0000256" key="3">
    <source>
        <dbReference type="ARBA" id="ARBA00022448"/>
    </source>
</evidence>
<evidence type="ECO:0000256" key="4">
    <source>
        <dbReference type="ARBA" id="ARBA00022475"/>
    </source>
</evidence>
<evidence type="ECO:0000256" key="11">
    <source>
        <dbReference type="ARBA" id="ARBA00023136"/>
    </source>
</evidence>
<keyword evidence="9 12" id="KW-1133">Transmembrane helix</keyword>
<dbReference type="PANTHER" id="PTHR30485">
    <property type="entry name" value="NI/FE-HYDROGENASE 1 B-TYPE CYTOCHROME SUBUNIT"/>
    <property type="match status" value="1"/>
</dbReference>
<keyword evidence="8" id="KW-0249">Electron transport</keyword>
<dbReference type="Gene3D" id="1.20.950.20">
    <property type="entry name" value="Transmembrane di-heme cytochromes, Chain C"/>
    <property type="match status" value="1"/>
</dbReference>
<evidence type="ECO:0000313" key="15">
    <source>
        <dbReference type="Proteomes" id="UP000006512"/>
    </source>
</evidence>
<name>F4QIV4_9CAUL</name>
<dbReference type="Proteomes" id="UP000006512">
    <property type="component" value="Unassembled WGS sequence"/>
</dbReference>